<organism evidence="1 2">
    <name type="scientific">Brevibacterium yomogidense</name>
    <dbReference type="NCBI Taxonomy" id="946573"/>
    <lineage>
        <taxon>Bacteria</taxon>
        <taxon>Bacillati</taxon>
        <taxon>Actinomycetota</taxon>
        <taxon>Actinomycetes</taxon>
        <taxon>Micrococcales</taxon>
        <taxon>Brevibacteriaceae</taxon>
        <taxon>Brevibacterium</taxon>
    </lineage>
</organism>
<evidence type="ECO:0000313" key="2">
    <source>
        <dbReference type="Proteomes" id="UP000196581"/>
    </source>
</evidence>
<keyword evidence="2" id="KW-1185">Reference proteome</keyword>
<evidence type="ECO:0000313" key="1">
    <source>
        <dbReference type="EMBL" id="SLM96718.1"/>
    </source>
</evidence>
<dbReference type="Proteomes" id="UP000196581">
    <property type="component" value="Unassembled WGS sequence"/>
</dbReference>
<proteinExistence type="predicted"/>
<sequence>MSIDPRVAAFAESHLLLLDPELEPFDVVSLLRNIRPTLPTGDPVQGENGARSYRMSRYSQLVGPFSVDQRMADALSLPRDVSALFALECPRDREPVPPPSWMPDIDGFVSAFPSGLPCKEEGRVLDEVLAVARRLRLAVRLADEPDLGLRILRPDTETNPNIFVYSENWLKPQVLLTQVASVAPQVRWPRPPSPLEAARARELGGGDGPVELDGYAVEVPLTEQLGPRAGFIEIQVALDEYTPTALRDHVSGPQIAYTLRWVDTDNRGRFADIDDELRAIRTEAIGVLERCAAVIMTAVGGAGVDESGFLVSAQQLQG</sequence>
<accession>A0A1X6XC06</accession>
<name>A0A1X6XC06_9MICO</name>
<gene>
    <name evidence="1" type="ORF">FM105_06175</name>
</gene>
<dbReference type="RefSeq" id="WP_087006330.1">
    <property type="nucleotide sequence ID" value="NZ_FWFF01000009.1"/>
</dbReference>
<dbReference type="AlphaFoldDB" id="A0A1X6XC06"/>
<dbReference type="EMBL" id="FWFF01000009">
    <property type="protein sequence ID" value="SLM96718.1"/>
    <property type="molecule type" value="Genomic_DNA"/>
</dbReference>
<protein>
    <submittedName>
        <fullName evidence="1">Uncharacterized protein</fullName>
    </submittedName>
</protein>
<reference evidence="2" key="1">
    <citation type="submission" date="2017-02" db="EMBL/GenBank/DDBJ databases">
        <authorList>
            <person name="Dridi B."/>
        </authorList>
    </citation>
    <scope>NUCLEOTIDE SEQUENCE [LARGE SCALE GENOMIC DNA]</scope>
    <source>
        <strain evidence="2">B Co 03.10</strain>
    </source>
</reference>